<evidence type="ECO:0000313" key="1">
    <source>
        <dbReference type="EMBL" id="KAJ4706023.1"/>
    </source>
</evidence>
<comment type="caution">
    <text evidence="1">The sequence shown here is derived from an EMBL/GenBank/DDBJ whole genome shotgun (WGS) entry which is preliminary data.</text>
</comment>
<accession>A0ACC1X4H8</accession>
<organism evidence="1 2">
    <name type="scientific">Melia azedarach</name>
    <name type="common">Chinaberry tree</name>
    <dbReference type="NCBI Taxonomy" id="155640"/>
    <lineage>
        <taxon>Eukaryota</taxon>
        <taxon>Viridiplantae</taxon>
        <taxon>Streptophyta</taxon>
        <taxon>Embryophyta</taxon>
        <taxon>Tracheophyta</taxon>
        <taxon>Spermatophyta</taxon>
        <taxon>Magnoliopsida</taxon>
        <taxon>eudicotyledons</taxon>
        <taxon>Gunneridae</taxon>
        <taxon>Pentapetalae</taxon>
        <taxon>rosids</taxon>
        <taxon>malvids</taxon>
        <taxon>Sapindales</taxon>
        <taxon>Meliaceae</taxon>
        <taxon>Melia</taxon>
    </lineage>
</organism>
<dbReference type="EMBL" id="CM051404">
    <property type="protein sequence ID" value="KAJ4706023.1"/>
    <property type="molecule type" value="Genomic_DNA"/>
</dbReference>
<protein>
    <submittedName>
        <fullName evidence="1">DUF4283 domain protein</fullName>
    </submittedName>
</protein>
<proteinExistence type="predicted"/>
<keyword evidence="2" id="KW-1185">Reference proteome</keyword>
<sequence length="203" mass="22867">MTSSVTDATGLIDQLRQFLAPPPPSDAAPVPVRKPTFASPLFLQDIYQNSPNNLPLPTYRGDLTVVKLEPEVHKAQLDRRKTNLIWRIVLRRGSKPMEIEELHAFLHKIWQPEKPLEQPATAKDKIAIPADDRENNDHSQLENNQEALPLLPLPNAEVEEVQSDSDVEQPVNPMHGTEVLGDVSNIHSEKETDVNMQENVELM</sequence>
<reference evidence="1 2" key="1">
    <citation type="journal article" date="2023" name="Science">
        <title>Complex scaffold remodeling in plant triterpene biosynthesis.</title>
        <authorList>
            <person name="De La Pena R."/>
            <person name="Hodgson H."/>
            <person name="Liu J.C."/>
            <person name="Stephenson M.J."/>
            <person name="Martin A.C."/>
            <person name="Owen C."/>
            <person name="Harkess A."/>
            <person name="Leebens-Mack J."/>
            <person name="Jimenez L.E."/>
            <person name="Osbourn A."/>
            <person name="Sattely E.S."/>
        </authorList>
    </citation>
    <scope>NUCLEOTIDE SEQUENCE [LARGE SCALE GENOMIC DNA]</scope>
    <source>
        <strain evidence="2">cv. JPN11</strain>
        <tissue evidence="1">Leaf</tissue>
    </source>
</reference>
<evidence type="ECO:0000313" key="2">
    <source>
        <dbReference type="Proteomes" id="UP001164539"/>
    </source>
</evidence>
<name>A0ACC1X4H8_MELAZ</name>
<gene>
    <name evidence="1" type="ORF">OWV82_019730</name>
</gene>
<dbReference type="Proteomes" id="UP001164539">
    <property type="component" value="Chromosome 11"/>
</dbReference>